<evidence type="ECO:0000313" key="4">
    <source>
        <dbReference type="Proteomes" id="UP001152797"/>
    </source>
</evidence>
<protein>
    <submittedName>
        <fullName evidence="2">Uncharacterized protein</fullName>
    </submittedName>
</protein>
<name>A0A9P1GBT4_9DINO</name>
<dbReference type="OrthoDB" id="479530at2759"/>
<dbReference type="Proteomes" id="UP001152797">
    <property type="component" value="Unassembled WGS sequence"/>
</dbReference>
<accession>A0A9P1GBT4</accession>
<sequence>MTSFGVAFAALTLWHSGVASSTVCKALQSSGYVCDPMTPNHCLPLDALLFFRSRMSRVLLHRNLPYMVPVFERGFFEPFANISAWRESGSLASLHQSSTHLTLALALICQGLIEAEERMLHPSGTTPEPRVLEVAAAQLLPAVLAGAWLRVTSSGWPVFALLSRLARSRLRRPPSCPKTGATGWREILRVGNATGVVLPSSNFSIQQLADFRSLDERFMEYPDSSCLWQAADELGIPAGPVCVMVPPVGTQRPYLVARDCNAYWPRCESSSLAPDAPTLGPQTRYWMHLPGHRDLTADHIREEQRPFCTHNKGPQLLVTEVKEILAKLAAEHKAGLPRRPLKLVEVGSHFGDCT</sequence>
<keyword evidence="1" id="KW-0732">Signal</keyword>
<reference evidence="3 4" key="2">
    <citation type="submission" date="2024-05" db="EMBL/GenBank/DDBJ databases">
        <authorList>
            <person name="Chen Y."/>
            <person name="Shah S."/>
            <person name="Dougan E. K."/>
            <person name="Thang M."/>
            <person name="Chan C."/>
        </authorList>
    </citation>
    <scope>NUCLEOTIDE SEQUENCE [LARGE SCALE GENOMIC DNA]</scope>
</reference>
<evidence type="ECO:0000256" key="1">
    <source>
        <dbReference type="SAM" id="SignalP"/>
    </source>
</evidence>
<gene>
    <name evidence="2" type="ORF">C1SCF055_LOCUS32725</name>
</gene>
<feature type="signal peptide" evidence="1">
    <location>
        <begin position="1"/>
        <end position="19"/>
    </location>
</feature>
<evidence type="ECO:0000313" key="3">
    <source>
        <dbReference type="EMBL" id="CAL4794465.1"/>
    </source>
</evidence>
<feature type="chain" id="PRO_5043272799" evidence="1">
    <location>
        <begin position="20"/>
        <end position="354"/>
    </location>
</feature>
<dbReference type="EMBL" id="CAMXCT010003979">
    <property type="protein sequence ID" value="CAI4007153.1"/>
    <property type="molecule type" value="Genomic_DNA"/>
</dbReference>
<organism evidence="2">
    <name type="scientific">Cladocopium goreaui</name>
    <dbReference type="NCBI Taxonomy" id="2562237"/>
    <lineage>
        <taxon>Eukaryota</taxon>
        <taxon>Sar</taxon>
        <taxon>Alveolata</taxon>
        <taxon>Dinophyceae</taxon>
        <taxon>Suessiales</taxon>
        <taxon>Symbiodiniaceae</taxon>
        <taxon>Cladocopium</taxon>
    </lineage>
</organism>
<proteinExistence type="predicted"/>
<evidence type="ECO:0000313" key="2">
    <source>
        <dbReference type="EMBL" id="CAI4007153.1"/>
    </source>
</evidence>
<comment type="caution">
    <text evidence="2">The sequence shown here is derived from an EMBL/GenBank/DDBJ whole genome shotgun (WGS) entry which is preliminary data.</text>
</comment>
<reference evidence="2" key="1">
    <citation type="submission" date="2022-10" db="EMBL/GenBank/DDBJ databases">
        <authorList>
            <person name="Chen Y."/>
            <person name="Dougan E. K."/>
            <person name="Chan C."/>
            <person name="Rhodes N."/>
            <person name="Thang M."/>
        </authorList>
    </citation>
    <scope>NUCLEOTIDE SEQUENCE</scope>
</reference>
<dbReference type="EMBL" id="CAMXCT030003979">
    <property type="protein sequence ID" value="CAL4794465.1"/>
    <property type="molecule type" value="Genomic_DNA"/>
</dbReference>
<dbReference type="AlphaFoldDB" id="A0A9P1GBT4"/>
<dbReference type="EMBL" id="CAMXCT020003979">
    <property type="protein sequence ID" value="CAL1160528.1"/>
    <property type="molecule type" value="Genomic_DNA"/>
</dbReference>
<keyword evidence="4" id="KW-1185">Reference proteome</keyword>